<feature type="transmembrane region" description="Helical" evidence="10">
    <location>
        <begin position="305"/>
        <end position="322"/>
    </location>
</feature>
<evidence type="ECO:0000256" key="9">
    <source>
        <dbReference type="ARBA" id="ARBA00023136"/>
    </source>
</evidence>
<proteinExistence type="predicted"/>
<organism evidence="11 12">
    <name type="scientific">Luteibacter yeojuensis</name>
    <dbReference type="NCBI Taxonomy" id="345309"/>
    <lineage>
        <taxon>Bacteria</taxon>
        <taxon>Pseudomonadati</taxon>
        <taxon>Pseudomonadota</taxon>
        <taxon>Gammaproteobacteria</taxon>
        <taxon>Lysobacterales</taxon>
        <taxon>Rhodanobacteraceae</taxon>
        <taxon>Luteibacter</taxon>
    </lineage>
</organism>
<feature type="transmembrane region" description="Helical" evidence="10">
    <location>
        <begin position="329"/>
        <end position="353"/>
    </location>
</feature>
<evidence type="ECO:0000313" key="12">
    <source>
        <dbReference type="Proteomes" id="UP000033651"/>
    </source>
</evidence>
<dbReference type="RefSeq" id="WP_045830112.1">
    <property type="nucleotide sequence ID" value="NZ_JZRB01000028.1"/>
</dbReference>
<protein>
    <recommendedName>
        <fullName evidence="13">Mannosyltransferase PIG-V</fullName>
    </recommendedName>
</protein>
<evidence type="ECO:0008006" key="13">
    <source>
        <dbReference type="Google" id="ProtNLM"/>
    </source>
</evidence>
<evidence type="ECO:0000256" key="8">
    <source>
        <dbReference type="ARBA" id="ARBA00022989"/>
    </source>
</evidence>
<keyword evidence="4" id="KW-0328">Glycosyltransferase</keyword>
<evidence type="ECO:0000313" key="11">
    <source>
        <dbReference type="EMBL" id="KJV31668.1"/>
    </source>
</evidence>
<name>A0A0F3KKD5_9GAMM</name>
<reference evidence="11 12" key="1">
    <citation type="submission" date="2015-03" db="EMBL/GenBank/DDBJ databases">
        <title>Draft genome sequence of Luteibacter yeojuensis strain SU11.</title>
        <authorList>
            <person name="Sulaiman J."/>
            <person name="Priya K."/>
            <person name="Chan K.-G."/>
        </authorList>
    </citation>
    <scope>NUCLEOTIDE SEQUENCE [LARGE SCALE GENOMIC DNA]</scope>
    <source>
        <strain evidence="11 12">SU11</strain>
    </source>
</reference>
<dbReference type="UniPathway" id="UPA00196"/>
<dbReference type="InterPro" id="IPR007315">
    <property type="entry name" value="PIG-V/Gpi18"/>
</dbReference>
<dbReference type="GO" id="GO:0006506">
    <property type="term" value="P:GPI anchor biosynthetic process"/>
    <property type="evidence" value="ECO:0007669"/>
    <property type="project" value="UniProtKB-UniPathway"/>
</dbReference>
<keyword evidence="7" id="KW-0256">Endoplasmic reticulum</keyword>
<feature type="transmembrane region" description="Helical" evidence="10">
    <location>
        <begin position="130"/>
        <end position="149"/>
    </location>
</feature>
<evidence type="ECO:0000256" key="3">
    <source>
        <dbReference type="ARBA" id="ARBA00022502"/>
    </source>
</evidence>
<dbReference type="GO" id="GO:0016020">
    <property type="term" value="C:membrane"/>
    <property type="evidence" value="ECO:0007669"/>
    <property type="project" value="GOC"/>
</dbReference>
<dbReference type="Proteomes" id="UP000033651">
    <property type="component" value="Unassembled WGS sequence"/>
</dbReference>
<dbReference type="PANTHER" id="PTHR12468:SF2">
    <property type="entry name" value="GPI MANNOSYLTRANSFERASE 2"/>
    <property type="match status" value="1"/>
</dbReference>
<accession>A0A0F3KKD5</accession>
<keyword evidence="3" id="KW-0337">GPI-anchor biosynthesis</keyword>
<keyword evidence="6 10" id="KW-0812">Transmembrane</keyword>
<sequence length="401" mass="43698">MNVKDMDGCALAPARRTWVEIIPIALRRALAPFLLSRFAIAMLLALAPALASRPVDAWNRDDGTALRLSAPALRDGVARVAIANDAAWYFSIARDGYDERPFDTTRQANWAFFPLHPLLWRAAAAITGEWVWSGIAMANMLFLMALCMLWHLVREHTEQDAVADTAVLFACIWPSSYFMSLPHTEAIFLLLVATSLLASALRAFGVAGIATALASATRFNGLFLVPSLGLAWWRGDRRAADLVWLAVAATGTAAFAIYLWRATGNPFAFKDIQAAWGRHVTTPWAAIVDYAGHPAKVAVAWNPRLLHFMSTMLGIASIVTCWRRGWHQIAIFTGLTLLAPLATGTLTSITRYLGVAPGLYIALAMWAHERPRLGQALLVACSMCLALMCALFAAGFNMASA</sequence>
<gene>
    <name evidence="11" type="ORF">VI08_13480</name>
</gene>
<evidence type="ECO:0000256" key="1">
    <source>
        <dbReference type="ARBA" id="ARBA00004477"/>
    </source>
</evidence>
<dbReference type="EMBL" id="JZRB01000028">
    <property type="protein sequence ID" value="KJV31668.1"/>
    <property type="molecule type" value="Genomic_DNA"/>
</dbReference>
<keyword evidence="12" id="KW-1185">Reference proteome</keyword>
<comment type="pathway">
    <text evidence="2">Glycolipid biosynthesis; glycosylphosphatidylinositol-anchor biosynthesis.</text>
</comment>
<evidence type="ECO:0000256" key="4">
    <source>
        <dbReference type="ARBA" id="ARBA00022676"/>
    </source>
</evidence>
<dbReference type="AlphaFoldDB" id="A0A0F3KKD5"/>
<dbReference type="PATRIC" id="fig|345309.4.peg.2042"/>
<evidence type="ECO:0000256" key="6">
    <source>
        <dbReference type="ARBA" id="ARBA00022692"/>
    </source>
</evidence>
<feature type="transmembrane region" description="Helical" evidence="10">
    <location>
        <begin position="186"/>
        <end position="214"/>
    </location>
</feature>
<dbReference type="PANTHER" id="PTHR12468">
    <property type="entry name" value="GPI MANNOSYLTRANSFERASE 2"/>
    <property type="match status" value="1"/>
</dbReference>
<dbReference type="GO" id="GO:0000009">
    <property type="term" value="F:alpha-1,6-mannosyltransferase activity"/>
    <property type="evidence" value="ECO:0007669"/>
    <property type="project" value="InterPro"/>
</dbReference>
<keyword evidence="9 10" id="KW-0472">Membrane</keyword>
<evidence type="ECO:0000256" key="2">
    <source>
        <dbReference type="ARBA" id="ARBA00004687"/>
    </source>
</evidence>
<keyword evidence="5" id="KW-0808">Transferase</keyword>
<dbReference type="OrthoDB" id="573863at2"/>
<dbReference type="GO" id="GO:0004376">
    <property type="term" value="F:GPI mannosyltransferase activity"/>
    <property type="evidence" value="ECO:0007669"/>
    <property type="project" value="InterPro"/>
</dbReference>
<evidence type="ECO:0000256" key="5">
    <source>
        <dbReference type="ARBA" id="ARBA00022679"/>
    </source>
</evidence>
<feature type="transmembrane region" description="Helical" evidence="10">
    <location>
        <begin position="242"/>
        <end position="260"/>
    </location>
</feature>
<comment type="subcellular location">
    <subcellularLocation>
        <location evidence="1">Endoplasmic reticulum membrane</location>
        <topology evidence="1">Multi-pass membrane protein</topology>
    </subcellularLocation>
</comment>
<feature type="transmembrane region" description="Helical" evidence="10">
    <location>
        <begin position="373"/>
        <end position="396"/>
    </location>
</feature>
<evidence type="ECO:0000256" key="10">
    <source>
        <dbReference type="SAM" id="Phobius"/>
    </source>
</evidence>
<comment type="caution">
    <text evidence="11">The sequence shown here is derived from an EMBL/GenBank/DDBJ whole genome shotgun (WGS) entry which is preliminary data.</text>
</comment>
<dbReference type="GO" id="GO:0031501">
    <property type="term" value="C:mannosyltransferase complex"/>
    <property type="evidence" value="ECO:0007669"/>
    <property type="project" value="TreeGrafter"/>
</dbReference>
<evidence type="ECO:0000256" key="7">
    <source>
        <dbReference type="ARBA" id="ARBA00022824"/>
    </source>
</evidence>
<keyword evidence="8 10" id="KW-1133">Transmembrane helix</keyword>